<proteinExistence type="predicted"/>
<sequence length="271" mass="26943">MSDSGDDGQAGRHLGENLAALVDGELTHDSRDRVLAHLATCAHCKAEADAQRELKNVFARSALPGPSDGLLARLQALPATDAERERAVADGPDDEPPADRPATRRTSALRLDVLPGGRQRGSLLGPPAIAGERGFRIHEPGTTRMHRGHRLAFAAAGAVSLAAFAIGGTVSGVGAGAGAAGAGSGAPSTVSAASGVTPAHATRPSAARSEEERPLPAVLTAQAAGFALLSAPAGPIGSSGQLFPLIGTGLGLAGGDVTSASPSLLNALGPR</sequence>
<protein>
    <recommendedName>
        <fullName evidence="4">Putative zinc-finger domain-containing protein</fullName>
    </recommendedName>
</protein>
<feature type="region of interest" description="Disordered" evidence="3">
    <location>
        <begin position="81"/>
        <end position="129"/>
    </location>
</feature>
<name>A0A1W7CWP1_9ACTN</name>
<keyword evidence="6" id="KW-1185">Reference proteome</keyword>
<evidence type="ECO:0000259" key="4">
    <source>
        <dbReference type="Pfam" id="PF13490"/>
    </source>
</evidence>
<dbReference type="KEGG" id="smao:CAG99_07675"/>
<gene>
    <name evidence="5" type="ORF">CAG99_07675</name>
</gene>
<dbReference type="Proteomes" id="UP000194218">
    <property type="component" value="Chromosome"/>
</dbReference>
<evidence type="ECO:0000256" key="1">
    <source>
        <dbReference type="ARBA" id="ARBA00023015"/>
    </source>
</evidence>
<organism evidence="5 6">
    <name type="scientific">Streptomyces marincola</name>
    <dbReference type="NCBI Taxonomy" id="2878388"/>
    <lineage>
        <taxon>Bacteria</taxon>
        <taxon>Bacillati</taxon>
        <taxon>Actinomycetota</taxon>
        <taxon>Actinomycetes</taxon>
        <taxon>Kitasatosporales</taxon>
        <taxon>Streptomycetaceae</taxon>
        <taxon>Streptomyces</taxon>
    </lineage>
</organism>
<feature type="region of interest" description="Disordered" evidence="3">
    <location>
        <begin position="177"/>
        <end position="214"/>
    </location>
</feature>
<dbReference type="InterPro" id="IPR041916">
    <property type="entry name" value="Anti_sigma_zinc_sf"/>
</dbReference>
<dbReference type="AlphaFoldDB" id="A0A1W7CWP1"/>
<keyword evidence="1" id="KW-0805">Transcription regulation</keyword>
<keyword evidence="2" id="KW-0804">Transcription</keyword>
<accession>A0A1W7CWP1</accession>
<evidence type="ECO:0000256" key="3">
    <source>
        <dbReference type="SAM" id="MobiDB-lite"/>
    </source>
</evidence>
<feature type="compositionally biased region" description="Low complexity" evidence="3">
    <location>
        <begin position="185"/>
        <end position="197"/>
    </location>
</feature>
<dbReference type="EMBL" id="CP021121">
    <property type="protein sequence ID" value="ARQ68750.1"/>
    <property type="molecule type" value="Genomic_DNA"/>
</dbReference>
<evidence type="ECO:0000313" key="6">
    <source>
        <dbReference type="Proteomes" id="UP000194218"/>
    </source>
</evidence>
<dbReference type="RefSeq" id="WP_218027894.1">
    <property type="nucleotide sequence ID" value="NZ_CP021121.1"/>
</dbReference>
<feature type="domain" description="Putative zinc-finger" evidence="4">
    <location>
        <begin position="16"/>
        <end position="44"/>
    </location>
</feature>
<evidence type="ECO:0000256" key="2">
    <source>
        <dbReference type="ARBA" id="ARBA00023163"/>
    </source>
</evidence>
<evidence type="ECO:0000313" key="5">
    <source>
        <dbReference type="EMBL" id="ARQ68750.1"/>
    </source>
</evidence>
<dbReference type="InterPro" id="IPR027383">
    <property type="entry name" value="Znf_put"/>
</dbReference>
<reference evidence="5 6" key="1">
    <citation type="submission" date="2017-05" db="EMBL/GenBank/DDBJ databases">
        <title>Complete genome sequence of Streptomyces sp. SCSIO 03032 revealed the diverse biosynthetic pathways for its bioactive secondary metabolites.</title>
        <authorList>
            <person name="Ma L."/>
            <person name="Zhu Y."/>
            <person name="Zhang W."/>
            <person name="Zhang G."/>
            <person name="Tian X."/>
            <person name="Zhang S."/>
            <person name="Zhang C."/>
        </authorList>
    </citation>
    <scope>NUCLEOTIDE SEQUENCE [LARGE SCALE GENOMIC DNA]</scope>
    <source>
        <strain evidence="5 6">SCSIO 03032</strain>
    </source>
</reference>
<dbReference type="Gene3D" id="1.10.10.1320">
    <property type="entry name" value="Anti-sigma factor, zinc-finger domain"/>
    <property type="match status" value="1"/>
</dbReference>
<dbReference type="Pfam" id="PF13490">
    <property type="entry name" value="zf-HC2"/>
    <property type="match status" value="1"/>
</dbReference>